<reference evidence="1" key="2">
    <citation type="journal article" date="2022" name="Res Sq">
        <title>Comparative Genomics Reveals Insights into the Divergent Evolution of Astigmatic Mites and Household Pest Adaptations.</title>
        <authorList>
            <person name="Xiong Q."/>
            <person name="Wan A.T.-Y."/>
            <person name="Liu X.-Y."/>
            <person name="Fung C.S.-H."/>
            <person name="Xiao X."/>
            <person name="Malainual N."/>
            <person name="Hou J."/>
            <person name="Wang L."/>
            <person name="Wang M."/>
            <person name="Yang K."/>
            <person name="Cui Y."/>
            <person name="Leung E."/>
            <person name="Nong W."/>
            <person name="Shin S.-K."/>
            <person name="Au S."/>
            <person name="Jeong K.Y."/>
            <person name="Chew F.T."/>
            <person name="Hui J."/>
            <person name="Leung T.F."/>
            <person name="Tungtrongchitr A."/>
            <person name="Zhong N."/>
            <person name="Liu Z."/>
            <person name="Tsui S."/>
        </authorList>
    </citation>
    <scope>NUCLEOTIDE SEQUENCE</scope>
    <source>
        <strain evidence="1">Derf</strain>
        <tissue evidence="1">Whole organism</tissue>
    </source>
</reference>
<name>A0A922L822_DERFA</name>
<evidence type="ECO:0000313" key="1">
    <source>
        <dbReference type="EMBL" id="KAH9521097.1"/>
    </source>
</evidence>
<dbReference type="AlphaFoldDB" id="A0A922L822"/>
<evidence type="ECO:0000313" key="2">
    <source>
        <dbReference type="Proteomes" id="UP000790347"/>
    </source>
</evidence>
<comment type="caution">
    <text evidence="1">The sequence shown here is derived from an EMBL/GenBank/DDBJ whole genome shotgun (WGS) entry which is preliminary data.</text>
</comment>
<dbReference type="EMBL" id="ASGP02000002">
    <property type="protein sequence ID" value="KAH9521097.1"/>
    <property type="molecule type" value="Genomic_DNA"/>
</dbReference>
<gene>
    <name evidence="1" type="ORF">DERF_004773</name>
</gene>
<dbReference type="Proteomes" id="UP000790347">
    <property type="component" value="Unassembled WGS sequence"/>
</dbReference>
<proteinExistence type="predicted"/>
<reference evidence="1" key="1">
    <citation type="submission" date="2013-05" db="EMBL/GenBank/DDBJ databases">
        <authorList>
            <person name="Yim A.K.Y."/>
            <person name="Chan T.F."/>
            <person name="Ji K.M."/>
            <person name="Liu X.Y."/>
            <person name="Zhou J.W."/>
            <person name="Li R.Q."/>
            <person name="Yang K.Y."/>
            <person name="Li J."/>
            <person name="Li M."/>
            <person name="Law P.T.W."/>
            <person name="Wu Y.L."/>
            <person name="Cai Z.L."/>
            <person name="Qin H."/>
            <person name="Bao Y."/>
            <person name="Leung R.K.K."/>
            <person name="Ng P.K.S."/>
            <person name="Zou J."/>
            <person name="Zhong X.J."/>
            <person name="Ran P.X."/>
            <person name="Zhong N.S."/>
            <person name="Liu Z.G."/>
            <person name="Tsui S.K.W."/>
        </authorList>
    </citation>
    <scope>NUCLEOTIDE SEQUENCE</scope>
    <source>
        <strain evidence="1">Derf</strain>
        <tissue evidence="1">Whole organism</tissue>
    </source>
</reference>
<keyword evidence="2" id="KW-1185">Reference proteome</keyword>
<accession>A0A922L822</accession>
<sequence length="63" mass="6999">MSCIISKILISDAYPISIGLIIDAFSLNNNNNKIYLVVVLSQHSTTTLNLQFGYGENYDINCD</sequence>
<organism evidence="1 2">
    <name type="scientific">Dermatophagoides farinae</name>
    <name type="common">American house dust mite</name>
    <dbReference type="NCBI Taxonomy" id="6954"/>
    <lineage>
        <taxon>Eukaryota</taxon>
        <taxon>Metazoa</taxon>
        <taxon>Ecdysozoa</taxon>
        <taxon>Arthropoda</taxon>
        <taxon>Chelicerata</taxon>
        <taxon>Arachnida</taxon>
        <taxon>Acari</taxon>
        <taxon>Acariformes</taxon>
        <taxon>Sarcoptiformes</taxon>
        <taxon>Astigmata</taxon>
        <taxon>Psoroptidia</taxon>
        <taxon>Analgoidea</taxon>
        <taxon>Pyroglyphidae</taxon>
        <taxon>Dermatophagoidinae</taxon>
        <taxon>Dermatophagoides</taxon>
    </lineage>
</organism>
<protein>
    <submittedName>
        <fullName evidence="1">Uncharacterized protein</fullName>
    </submittedName>
</protein>